<protein>
    <submittedName>
        <fullName evidence="1">Pyrimidine 5'-nucleotidase</fullName>
    </submittedName>
</protein>
<dbReference type="SFLD" id="SFLDG01129">
    <property type="entry name" value="C1.5:_HAD__Beta-PGM__Phosphata"/>
    <property type="match status" value="1"/>
</dbReference>
<dbReference type="SFLD" id="SFLDS00003">
    <property type="entry name" value="Haloacid_Dehalogenase"/>
    <property type="match status" value="1"/>
</dbReference>
<proteinExistence type="predicted"/>
<reference evidence="1 2" key="1">
    <citation type="submission" date="2017-08" db="EMBL/GenBank/DDBJ databases">
        <title>Infants hospitalized years apart are colonized by the same room-sourced microbial strains.</title>
        <authorList>
            <person name="Brooks B."/>
            <person name="Olm M.R."/>
            <person name="Firek B.A."/>
            <person name="Baker R."/>
            <person name="Thomas B.C."/>
            <person name="Morowitz M.J."/>
            <person name="Banfield J.F."/>
        </authorList>
    </citation>
    <scope>NUCLEOTIDE SEQUENCE [LARGE SCALE GENOMIC DNA]</scope>
    <source>
        <strain evidence="1">S2_018_000_R3_110</strain>
    </source>
</reference>
<dbReference type="NCBIfam" id="TIGR01509">
    <property type="entry name" value="HAD-SF-IA-v3"/>
    <property type="match status" value="1"/>
</dbReference>
<dbReference type="Gene3D" id="1.10.150.450">
    <property type="match status" value="1"/>
</dbReference>
<dbReference type="InterPro" id="IPR006439">
    <property type="entry name" value="HAD-SF_hydro_IA"/>
</dbReference>
<organism evidence="1 2">
    <name type="scientific">Sphingomonas hengshuiensis</name>
    <dbReference type="NCBI Taxonomy" id="1609977"/>
    <lineage>
        <taxon>Bacteria</taxon>
        <taxon>Pseudomonadati</taxon>
        <taxon>Pseudomonadota</taxon>
        <taxon>Alphaproteobacteria</taxon>
        <taxon>Sphingomonadales</taxon>
        <taxon>Sphingomonadaceae</taxon>
        <taxon>Sphingomonas</taxon>
    </lineage>
</organism>
<comment type="caution">
    <text evidence="1">The sequence shown here is derived from an EMBL/GenBank/DDBJ whole genome shotgun (WGS) entry which is preliminary data.</text>
</comment>
<dbReference type="SUPFAM" id="SSF56784">
    <property type="entry name" value="HAD-like"/>
    <property type="match status" value="1"/>
</dbReference>
<dbReference type="EMBL" id="QFNF01000026">
    <property type="protein sequence ID" value="PZO76608.1"/>
    <property type="molecule type" value="Genomic_DNA"/>
</dbReference>
<sequence length="220" mass="24222">MLPALSHVRDWIFDLDNTLYPASSNLFAEIEARMGQYICTLLDCDAEEAHRVQKMHFHNHGTSLSGLMAEQAVDPHHFLDFVHDIDLSALVPDPDLPRLLAALPGRKLVFTNGDVPYATRVLDRLGLSDSFAGIHDIHATAYRPKPHASAYAGLCAAWEIDPAAALFAEDMARNLVPAKAAGMTTVWVDNGSEQGPGGARDHIDYITHDIVAWLRFVEES</sequence>
<dbReference type="SFLD" id="SFLDG01132">
    <property type="entry name" value="C1.5.3:_5'-Nucleotidase_Like"/>
    <property type="match status" value="1"/>
</dbReference>
<dbReference type="Proteomes" id="UP000248614">
    <property type="component" value="Unassembled WGS sequence"/>
</dbReference>
<evidence type="ECO:0000313" key="2">
    <source>
        <dbReference type="Proteomes" id="UP000248614"/>
    </source>
</evidence>
<accession>A0A2W5B6Y9</accession>
<dbReference type="InterPro" id="IPR010237">
    <property type="entry name" value="Pyr-5-nucltdase"/>
</dbReference>
<dbReference type="InterPro" id="IPR036412">
    <property type="entry name" value="HAD-like_sf"/>
</dbReference>
<dbReference type="PANTHER" id="PTHR12725">
    <property type="entry name" value="HALOACID DEHALOGENASE-LIKE HYDROLASE"/>
    <property type="match status" value="1"/>
</dbReference>
<gene>
    <name evidence="1" type="ORF">DI632_10485</name>
</gene>
<dbReference type="Gene3D" id="3.40.50.1000">
    <property type="entry name" value="HAD superfamily/HAD-like"/>
    <property type="match status" value="1"/>
</dbReference>
<dbReference type="InterPro" id="IPR023214">
    <property type="entry name" value="HAD_sf"/>
</dbReference>
<dbReference type="Pfam" id="PF00702">
    <property type="entry name" value="Hydrolase"/>
    <property type="match status" value="1"/>
</dbReference>
<evidence type="ECO:0000313" key="1">
    <source>
        <dbReference type="EMBL" id="PZO76608.1"/>
    </source>
</evidence>
<dbReference type="PANTHER" id="PTHR12725:SF117">
    <property type="entry name" value="HALOACID DEHALOGENASE-LIKE HYDROLASE"/>
    <property type="match status" value="1"/>
</dbReference>
<dbReference type="AlphaFoldDB" id="A0A2W5B6Y9"/>
<dbReference type="NCBIfam" id="TIGR01993">
    <property type="entry name" value="Pyr-5-nucltdase"/>
    <property type="match status" value="1"/>
</dbReference>
<name>A0A2W5B6Y9_9SPHN</name>